<dbReference type="GeneID" id="20240712"/>
<accession>V4B8W2</accession>
<dbReference type="RefSeq" id="XP_009063975.1">
    <property type="nucleotide sequence ID" value="XM_009065727.1"/>
</dbReference>
<gene>
    <name evidence="3" type="ORF">LOTGIDRAFT_167843</name>
</gene>
<evidence type="ECO:0000313" key="4">
    <source>
        <dbReference type="Proteomes" id="UP000030746"/>
    </source>
</evidence>
<reference evidence="3 4" key="1">
    <citation type="journal article" date="2013" name="Nature">
        <title>Insights into bilaterian evolution from three spiralian genomes.</title>
        <authorList>
            <person name="Simakov O."/>
            <person name="Marletaz F."/>
            <person name="Cho S.J."/>
            <person name="Edsinger-Gonzales E."/>
            <person name="Havlak P."/>
            <person name="Hellsten U."/>
            <person name="Kuo D.H."/>
            <person name="Larsson T."/>
            <person name="Lv J."/>
            <person name="Arendt D."/>
            <person name="Savage R."/>
            <person name="Osoegawa K."/>
            <person name="de Jong P."/>
            <person name="Grimwood J."/>
            <person name="Chapman J.A."/>
            <person name="Shapiro H."/>
            <person name="Aerts A."/>
            <person name="Otillar R.P."/>
            <person name="Terry A.Y."/>
            <person name="Boore J.L."/>
            <person name="Grigoriev I.V."/>
            <person name="Lindberg D.R."/>
            <person name="Seaver E.C."/>
            <person name="Weisblat D.A."/>
            <person name="Putnam N.H."/>
            <person name="Rokhsar D.S."/>
        </authorList>
    </citation>
    <scope>NUCLEOTIDE SEQUENCE [LARGE SCALE GENOMIC DNA]</scope>
</reference>
<keyword evidence="4" id="KW-1185">Reference proteome</keyword>
<dbReference type="AlphaFoldDB" id="V4B8W2"/>
<evidence type="ECO:0000313" key="3">
    <source>
        <dbReference type="EMBL" id="ESO85269.1"/>
    </source>
</evidence>
<sequence length="283" mass="31609">MDLPNENAYNFRVVSDKTDEGGFVSVAIPKEALEYRFVEGYGWCVCISDLRDVSQDPQTSDEDDEEGVNAKILALVFGGILLSCIIPMGKCLIWTIWIVSWHTTTSAQHQWRTLDGGSSPSLKSSTHSQLWTPLGGEPSRVSFTHNQLWTTLGGEPPKGVSPGCECSYKYLNKTCLTSNYFNYDYTSTEDDQCDENCKSITGCTASLFEVNYCLHYKAPVIFVSNDLDLNQCIEKCKERSDCVTLNSFIGFYNICFLLNVSLAELPDGSTYESNRCTIVEKIC</sequence>
<dbReference type="PROSITE" id="PS50948">
    <property type="entry name" value="PAN"/>
    <property type="match status" value="1"/>
</dbReference>
<keyword evidence="1" id="KW-1133">Transmembrane helix</keyword>
<dbReference type="Proteomes" id="UP000030746">
    <property type="component" value="Unassembled WGS sequence"/>
</dbReference>
<dbReference type="InterPro" id="IPR003609">
    <property type="entry name" value="Pan_app"/>
</dbReference>
<feature type="transmembrane region" description="Helical" evidence="1">
    <location>
        <begin position="72"/>
        <end position="99"/>
    </location>
</feature>
<protein>
    <recommendedName>
        <fullName evidence="2">Apple domain-containing protein</fullName>
    </recommendedName>
</protein>
<evidence type="ECO:0000256" key="1">
    <source>
        <dbReference type="SAM" id="Phobius"/>
    </source>
</evidence>
<dbReference type="HOGENOM" id="CLU_984439_0_0_1"/>
<name>V4B8W2_LOTGI</name>
<dbReference type="KEGG" id="lgi:LOTGIDRAFT_167843"/>
<proteinExistence type="predicted"/>
<keyword evidence="1" id="KW-0472">Membrane</keyword>
<evidence type="ECO:0000259" key="2">
    <source>
        <dbReference type="PROSITE" id="PS50948"/>
    </source>
</evidence>
<dbReference type="CTD" id="20240712"/>
<dbReference type="EMBL" id="KB203275">
    <property type="protein sequence ID" value="ESO85269.1"/>
    <property type="molecule type" value="Genomic_DNA"/>
</dbReference>
<feature type="domain" description="Apple" evidence="2">
    <location>
        <begin position="203"/>
        <end position="283"/>
    </location>
</feature>
<keyword evidence="1" id="KW-0812">Transmembrane</keyword>
<organism evidence="3 4">
    <name type="scientific">Lottia gigantea</name>
    <name type="common">Giant owl limpet</name>
    <dbReference type="NCBI Taxonomy" id="225164"/>
    <lineage>
        <taxon>Eukaryota</taxon>
        <taxon>Metazoa</taxon>
        <taxon>Spiralia</taxon>
        <taxon>Lophotrochozoa</taxon>
        <taxon>Mollusca</taxon>
        <taxon>Gastropoda</taxon>
        <taxon>Patellogastropoda</taxon>
        <taxon>Lottioidea</taxon>
        <taxon>Lottiidae</taxon>
        <taxon>Lottia</taxon>
    </lineage>
</organism>